<evidence type="ECO:0000313" key="4">
    <source>
        <dbReference type="Proteomes" id="UP000051322"/>
    </source>
</evidence>
<feature type="region of interest" description="Disordered" evidence="1">
    <location>
        <begin position="92"/>
        <end position="137"/>
    </location>
</feature>
<dbReference type="EMBL" id="LLFE01000207">
    <property type="protein sequence ID" value="KQD09397.1"/>
    <property type="molecule type" value="Genomic_DNA"/>
</dbReference>
<organism evidence="2">
    <name type="scientific">Acinetobacter baumannii</name>
    <dbReference type="NCBI Taxonomy" id="470"/>
    <lineage>
        <taxon>Bacteria</taxon>
        <taxon>Pseudomonadati</taxon>
        <taxon>Pseudomonadota</taxon>
        <taxon>Gammaproteobacteria</taxon>
        <taxon>Moraxellales</taxon>
        <taxon>Moraxellaceae</taxon>
        <taxon>Acinetobacter</taxon>
        <taxon>Acinetobacter calcoaceticus/baumannii complex</taxon>
    </lineage>
</organism>
<dbReference type="AlphaFoldDB" id="A0A6F8TEU5"/>
<accession>A0A6F8TEU5</accession>
<evidence type="ECO:0000256" key="1">
    <source>
        <dbReference type="SAM" id="MobiDB-lite"/>
    </source>
</evidence>
<dbReference type="EMBL" id="AP022836">
    <property type="protein sequence ID" value="BCA98794.1"/>
    <property type="molecule type" value="Genomic_DNA"/>
</dbReference>
<dbReference type="Proteomes" id="UP000051322">
    <property type="component" value="Unassembled WGS sequence"/>
</dbReference>
<sequence>MSKTVKIKPSHESQGEFVIISVDQFNPSEHELIEGESLPIDESEVTNDALVPVEQFDELANKLVISEEQLLTAKEELMAFKNDVPAMKARIAELQGDDTPVGATNENQNPSTENTGDAQASGPKAPAKNNKQSKDQE</sequence>
<evidence type="ECO:0000313" key="2">
    <source>
        <dbReference type="EMBL" id="BCA98794.1"/>
    </source>
</evidence>
<feature type="compositionally biased region" description="Polar residues" evidence="1">
    <location>
        <begin position="102"/>
        <end position="118"/>
    </location>
</feature>
<gene>
    <name evidence="3" type="ORF">APD06_13525</name>
    <name evidence="2" type="ORF">ATCC19606_11300</name>
</gene>
<reference evidence="3 4" key="1">
    <citation type="submission" date="2015-10" db="EMBL/GenBank/DDBJ databases">
        <title>The utility of whole genome sequencing in characterizing Acinetobacter epidemiology and analyzing hospital outbreaks.</title>
        <authorList>
            <person name="Ozer E.A."/>
            <person name="Fitzpatrick M.A."/>
            <person name="Hauser A.R."/>
        </authorList>
    </citation>
    <scope>NUCLEOTIDE SEQUENCE [LARGE SCALE GENOMIC DNA]</scope>
    <source>
        <strain evidence="3 4">ABBL059</strain>
    </source>
</reference>
<evidence type="ECO:0000313" key="3">
    <source>
        <dbReference type="EMBL" id="KQD09397.1"/>
    </source>
</evidence>
<dbReference type="RefSeq" id="WP_000048012.1">
    <property type="nucleotide sequence ID" value="NZ_BBTN01000032.1"/>
</dbReference>
<reference evidence="2" key="2">
    <citation type="submission" date="2020-03" db="EMBL/GenBank/DDBJ databases">
        <title>Complete genome sequence of Acinetobacter baumannii ATCC19606T, which is a model strain for tolerization of antimicrobial agents.</title>
        <authorList>
            <person name="Tsubouchi T."/>
            <person name="Suzuki M."/>
            <person name="Niki M."/>
            <person name="Oinuma K."/>
            <person name="Niki M."/>
            <person name="Shibayama K."/>
            <person name="Kakeya H."/>
            <person name="Kaneko Y."/>
        </authorList>
    </citation>
    <scope>NUCLEOTIDE SEQUENCE</scope>
    <source>
        <strain evidence="2">ATCC19606</strain>
    </source>
</reference>
<protein>
    <submittedName>
        <fullName evidence="2">Uncharacterized protein</fullName>
    </submittedName>
</protein>
<name>A0A6F8TEU5_ACIBA</name>
<dbReference type="GeneID" id="92894595"/>
<proteinExistence type="predicted"/>